<dbReference type="Gene3D" id="1.10.30.50">
    <property type="match status" value="1"/>
</dbReference>
<dbReference type="AlphaFoldDB" id="A0A2H0AAB0"/>
<dbReference type="PROSITE" id="PS51015">
    <property type="entry name" value="YDG"/>
    <property type="match status" value="1"/>
</dbReference>
<dbReference type="GO" id="GO:0008270">
    <property type="term" value="F:zinc ion binding"/>
    <property type="evidence" value="ECO:0007669"/>
    <property type="project" value="InterPro"/>
</dbReference>
<dbReference type="GO" id="GO:0004519">
    <property type="term" value="F:endonuclease activity"/>
    <property type="evidence" value="ECO:0007669"/>
    <property type="project" value="InterPro"/>
</dbReference>
<reference evidence="2 3" key="1">
    <citation type="submission" date="2017-09" db="EMBL/GenBank/DDBJ databases">
        <title>Depth-based differentiation of microbial function through sediment-hosted aquifers and enrichment of novel symbionts in the deep terrestrial subsurface.</title>
        <authorList>
            <person name="Probst A.J."/>
            <person name="Ladd B."/>
            <person name="Jarett J.K."/>
            <person name="Geller-Mcgrath D.E."/>
            <person name="Sieber C.M."/>
            <person name="Emerson J.B."/>
            <person name="Anantharaman K."/>
            <person name="Thomas B.C."/>
            <person name="Malmstrom R."/>
            <person name="Stieglmeier M."/>
            <person name="Klingl A."/>
            <person name="Woyke T."/>
            <person name="Ryan C.M."/>
            <person name="Banfield J.F."/>
        </authorList>
    </citation>
    <scope>NUCLEOTIDE SEQUENCE [LARGE SCALE GENOMIC DNA]</scope>
    <source>
        <strain evidence="2">CG23_combo_of_CG06-09_8_20_14_all_40_23</strain>
    </source>
</reference>
<dbReference type="SMART" id="SM00507">
    <property type="entry name" value="HNHc"/>
    <property type="match status" value="1"/>
</dbReference>
<dbReference type="InterPro" id="IPR003615">
    <property type="entry name" value="HNH_nuc"/>
</dbReference>
<dbReference type="PANTHER" id="PTHR33877:SF1">
    <property type="entry name" value="TYPE IV METHYL-DIRECTED RESTRICTION ENZYME ECOKMCRA"/>
    <property type="match status" value="1"/>
</dbReference>
<evidence type="ECO:0000259" key="1">
    <source>
        <dbReference type="PROSITE" id="PS51015"/>
    </source>
</evidence>
<organism evidence="2 3">
    <name type="scientific">Candidatus Desantisbacteria bacterium CG23_combo_of_CG06-09_8_20_14_all_40_23</name>
    <dbReference type="NCBI Taxonomy" id="1974550"/>
    <lineage>
        <taxon>Bacteria</taxon>
        <taxon>Candidatus Desantisiibacteriota</taxon>
    </lineage>
</organism>
<dbReference type="Proteomes" id="UP000231067">
    <property type="component" value="Unassembled WGS sequence"/>
</dbReference>
<protein>
    <recommendedName>
        <fullName evidence="1">YDG domain-containing protein</fullName>
    </recommendedName>
</protein>
<dbReference type="InterPro" id="IPR002711">
    <property type="entry name" value="HNH"/>
</dbReference>
<proteinExistence type="predicted"/>
<dbReference type="Pfam" id="PF01844">
    <property type="entry name" value="HNH"/>
    <property type="match status" value="1"/>
</dbReference>
<comment type="caution">
    <text evidence="2">The sequence shown here is derived from an EMBL/GenBank/DDBJ whole genome shotgun (WGS) entry which is preliminary data.</text>
</comment>
<dbReference type="InterPro" id="IPR052892">
    <property type="entry name" value="NA-targeting_endonuclease"/>
</dbReference>
<feature type="domain" description="YDG" evidence="1">
    <location>
        <begin position="1"/>
        <end position="127"/>
    </location>
</feature>
<name>A0A2H0AAB0_9BACT</name>
<gene>
    <name evidence="2" type="ORF">COX18_00590</name>
</gene>
<dbReference type="InterPro" id="IPR015947">
    <property type="entry name" value="PUA-like_sf"/>
</dbReference>
<evidence type="ECO:0000313" key="2">
    <source>
        <dbReference type="EMBL" id="PIP42356.1"/>
    </source>
</evidence>
<evidence type="ECO:0000313" key="3">
    <source>
        <dbReference type="Proteomes" id="UP000231067"/>
    </source>
</evidence>
<sequence length="209" mass="23926">MNFRLRGGFSVILMSIRPGAPYADRVEDEGKILIYEGHDIPLRKGSANPKMIDQPLKNPGGSLTQNGLFFEAANKYQSNKQKFEPEIVKVYEKIKSGIWVYNGIFKLVDAWQEKINTRIVFKFKLELLNEEIVASSQGQQDIEHNRIIPTSVKLEVWRRDKGRCVKCGSQDNLHFDHIIPYSKGGSSLVAENIQILCARHNLQKRDKIE</sequence>
<dbReference type="InterPro" id="IPR003105">
    <property type="entry name" value="SRA_YDG"/>
</dbReference>
<dbReference type="SUPFAM" id="SSF88697">
    <property type="entry name" value="PUA domain-like"/>
    <property type="match status" value="1"/>
</dbReference>
<accession>A0A2H0AAB0</accession>
<dbReference type="PANTHER" id="PTHR33877">
    <property type="entry name" value="SLL1193 PROTEIN"/>
    <property type="match status" value="1"/>
</dbReference>
<dbReference type="GO" id="GO:0003676">
    <property type="term" value="F:nucleic acid binding"/>
    <property type="evidence" value="ECO:0007669"/>
    <property type="project" value="InterPro"/>
</dbReference>
<dbReference type="EMBL" id="PCSH01000013">
    <property type="protein sequence ID" value="PIP42356.1"/>
    <property type="molecule type" value="Genomic_DNA"/>
</dbReference>